<evidence type="ECO:0000313" key="4">
    <source>
        <dbReference type="EMBL" id="MBO8482550.1"/>
    </source>
</evidence>
<evidence type="ECO:0000256" key="3">
    <source>
        <dbReference type="SAM" id="MobiDB-lite"/>
    </source>
</evidence>
<feature type="compositionally biased region" description="Acidic residues" evidence="3">
    <location>
        <begin position="1"/>
        <end position="10"/>
    </location>
</feature>
<accession>A0A940DPN9</accession>
<dbReference type="AlphaFoldDB" id="A0A940DPN9"/>
<evidence type="ECO:0000256" key="2">
    <source>
        <dbReference type="ARBA" id="ARBA00023125"/>
    </source>
</evidence>
<keyword evidence="2" id="KW-0238">DNA-binding</keyword>
<proteinExistence type="inferred from homology"/>
<reference evidence="4" key="2">
    <citation type="journal article" date="2021" name="PeerJ">
        <title>Extensive microbial diversity within the chicken gut microbiome revealed by metagenomics and culture.</title>
        <authorList>
            <person name="Gilroy R."/>
            <person name="Ravi A."/>
            <person name="Getino M."/>
            <person name="Pursley I."/>
            <person name="Horton D.L."/>
            <person name="Alikhan N.F."/>
            <person name="Baker D."/>
            <person name="Gharbi K."/>
            <person name="Hall N."/>
            <person name="Watson M."/>
            <person name="Adriaenssens E.M."/>
            <person name="Foster-Nyarko E."/>
            <person name="Jarju S."/>
            <person name="Secka A."/>
            <person name="Antonio M."/>
            <person name="Oren A."/>
            <person name="Chaudhuri R.R."/>
            <person name="La Ragione R."/>
            <person name="Hildebrand F."/>
            <person name="Pallen M.J."/>
        </authorList>
    </citation>
    <scope>NUCLEOTIDE SEQUENCE</scope>
    <source>
        <strain evidence="4">G3-8215</strain>
    </source>
</reference>
<dbReference type="Gene3D" id="3.10.450.700">
    <property type="match status" value="1"/>
</dbReference>
<feature type="region of interest" description="Disordered" evidence="3">
    <location>
        <begin position="95"/>
        <end position="119"/>
    </location>
</feature>
<protein>
    <submittedName>
        <fullName evidence="4">DUF3276 family protein</fullName>
    </submittedName>
</protein>
<dbReference type="InterPro" id="IPR006628">
    <property type="entry name" value="PUR-bd_fam"/>
</dbReference>
<sequence>MYSEEFDEVNNQERSGEDVYSKPVRAGKRTYFFDVKTTKGNDYYLTITESKRKVEKDGRFAYDKHKIFLYKEDFDKFAEGLQEVVSYIRENCLSGGSETAPAKPQDGEKDFSDVNFEEL</sequence>
<dbReference type="Proteomes" id="UP000725002">
    <property type="component" value="Unassembled WGS sequence"/>
</dbReference>
<evidence type="ECO:0000313" key="5">
    <source>
        <dbReference type="Proteomes" id="UP000725002"/>
    </source>
</evidence>
<comment type="similarity">
    <text evidence="1">Belongs to the PUR DNA-binding protein family.</text>
</comment>
<dbReference type="EMBL" id="JADILV010000003">
    <property type="protein sequence ID" value="MBO8482550.1"/>
    <property type="molecule type" value="Genomic_DNA"/>
</dbReference>
<reference evidence="4" key="1">
    <citation type="submission" date="2020-10" db="EMBL/GenBank/DDBJ databases">
        <authorList>
            <person name="Gilroy R."/>
        </authorList>
    </citation>
    <scope>NUCLEOTIDE SEQUENCE</scope>
    <source>
        <strain evidence="4">G3-8215</strain>
    </source>
</reference>
<dbReference type="Pfam" id="PF11680">
    <property type="entry name" value="DUF3276"/>
    <property type="match status" value="1"/>
</dbReference>
<evidence type="ECO:0000256" key="1">
    <source>
        <dbReference type="ARBA" id="ARBA00009251"/>
    </source>
</evidence>
<dbReference type="GO" id="GO:0000977">
    <property type="term" value="F:RNA polymerase II transcription regulatory region sequence-specific DNA binding"/>
    <property type="evidence" value="ECO:0007669"/>
    <property type="project" value="InterPro"/>
</dbReference>
<feature type="region of interest" description="Disordered" evidence="3">
    <location>
        <begin position="1"/>
        <end position="20"/>
    </location>
</feature>
<gene>
    <name evidence="4" type="ORF">IAB75_00285</name>
</gene>
<dbReference type="GO" id="GO:0032422">
    <property type="term" value="F:purine-rich negative regulatory element binding"/>
    <property type="evidence" value="ECO:0007669"/>
    <property type="project" value="InterPro"/>
</dbReference>
<organism evidence="4 5">
    <name type="scientific">Candidatus Cryptobacteroides avicola</name>
    <dbReference type="NCBI Taxonomy" id="2840757"/>
    <lineage>
        <taxon>Bacteria</taxon>
        <taxon>Pseudomonadati</taxon>
        <taxon>Bacteroidota</taxon>
        <taxon>Bacteroidia</taxon>
        <taxon>Bacteroidales</taxon>
        <taxon>Candidatus Cryptobacteroides</taxon>
    </lineage>
</organism>
<name>A0A940DPN9_9BACT</name>
<comment type="caution">
    <text evidence="4">The sequence shown here is derived from an EMBL/GenBank/DDBJ whole genome shotgun (WGS) entry which is preliminary data.</text>
</comment>